<evidence type="ECO:0000256" key="3">
    <source>
        <dbReference type="ARBA" id="ARBA00012588"/>
    </source>
</evidence>
<evidence type="ECO:0000256" key="1">
    <source>
        <dbReference type="ARBA" id="ARBA00001478"/>
    </source>
</evidence>
<evidence type="ECO:0000256" key="2">
    <source>
        <dbReference type="ARBA" id="ARBA00004727"/>
    </source>
</evidence>
<dbReference type="EMBL" id="JAMQYH010000003">
    <property type="protein sequence ID" value="KAJ1692444.1"/>
    <property type="molecule type" value="Genomic_DNA"/>
</dbReference>
<evidence type="ECO:0000313" key="10">
    <source>
        <dbReference type="Proteomes" id="UP001151287"/>
    </source>
</evidence>
<feature type="coiled-coil region" evidence="7">
    <location>
        <begin position="85"/>
        <end position="122"/>
    </location>
</feature>
<dbReference type="PANTHER" id="PTHR46083:SF3">
    <property type="entry name" value="UDP-GLYCOSYLTRANSFERASE SUPERFAMILY PROTEIN"/>
    <property type="match status" value="1"/>
</dbReference>
<dbReference type="InterPro" id="IPR013534">
    <property type="entry name" value="Starch_synth_cat_dom"/>
</dbReference>
<evidence type="ECO:0000256" key="4">
    <source>
        <dbReference type="ARBA" id="ARBA00022676"/>
    </source>
</evidence>
<keyword evidence="10" id="KW-1185">Reference proteome</keyword>
<feature type="domain" description="Starch synthase catalytic" evidence="8">
    <location>
        <begin position="196"/>
        <end position="344"/>
    </location>
</feature>
<name>A0A9Q0HND8_9POAL</name>
<comment type="caution">
    <text evidence="9">The sequence shown here is derived from an EMBL/GenBank/DDBJ whole genome shotgun (WGS) entry which is preliminary data.</text>
</comment>
<comment type="catalytic activity">
    <reaction evidence="1">
        <text>[(1-&gt;4)-alpha-D-glucosyl](n) + ADP-alpha-D-glucose = [(1-&gt;4)-alpha-D-glucosyl](n+1) + ADP + H(+)</text>
        <dbReference type="Rhea" id="RHEA:18189"/>
        <dbReference type="Rhea" id="RHEA-COMP:9584"/>
        <dbReference type="Rhea" id="RHEA-COMP:9587"/>
        <dbReference type="ChEBI" id="CHEBI:15378"/>
        <dbReference type="ChEBI" id="CHEBI:15444"/>
        <dbReference type="ChEBI" id="CHEBI:57498"/>
        <dbReference type="ChEBI" id="CHEBI:456216"/>
        <dbReference type="EC" id="2.4.1.21"/>
    </reaction>
</comment>
<dbReference type="PANTHER" id="PTHR46083">
    <property type="match status" value="1"/>
</dbReference>
<evidence type="ECO:0000256" key="5">
    <source>
        <dbReference type="ARBA" id="ARBA00022679"/>
    </source>
</evidence>
<organism evidence="9 10">
    <name type="scientific">Rhynchospora breviuscula</name>
    <dbReference type="NCBI Taxonomy" id="2022672"/>
    <lineage>
        <taxon>Eukaryota</taxon>
        <taxon>Viridiplantae</taxon>
        <taxon>Streptophyta</taxon>
        <taxon>Embryophyta</taxon>
        <taxon>Tracheophyta</taxon>
        <taxon>Spermatophyta</taxon>
        <taxon>Magnoliopsida</taxon>
        <taxon>Liliopsida</taxon>
        <taxon>Poales</taxon>
        <taxon>Cyperaceae</taxon>
        <taxon>Cyperoideae</taxon>
        <taxon>Rhynchosporeae</taxon>
        <taxon>Rhynchospora</taxon>
    </lineage>
</organism>
<dbReference type="GO" id="GO:0009011">
    <property type="term" value="F:alpha-1,4-glucan glucosyltransferase (ADP-glucose donor) activity"/>
    <property type="evidence" value="ECO:0007669"/>
    <property type="project" value="UniProtKB-EC"/>
</dbReference>
<reference evidence="9" key="1">
    <citation type="journal article" date="2022" name="Cell">
        <title>Repeat-based holocentromeres influence genome architecture and karyotype evolution.</title>
        <authorList>
            <person name="Hofstatter P.G."/>
            <person name="Thangavel G."/>
            <person name="Lux T."/>
            <person name="Neumann P."/>
            <person name="Vondrak T."/>
            <person name="Novak P."/>
            <person name="Zhang M."/>
            <person name="Costa L."/>
            <person name="Castellani M."/>
            <person name="Scott A."/>
            <person name="Toegelov H."/>
            <person name="Fuchs J."/>
            <person name="Mata-Sucre Y."/>
            <person name="Dias Y."/>
            <person name="Vanzela A.L.L."/>
            <person name="Huettel B."/>
            <person name="Almeida C.C.S."/>
            <person name="Simkova H."/>
            <person name="Souza G."/>
            <person name="Pedrosa-Harand A."/>
            <person name="Macas J."/>
            <person name="Mayer K.F.X."/>
            <person name="Houben A."/>
            <person name="Marques A."/>
        </authorList>
    </citation>
    <scope>NUCLEOTIDE SEQUENCE</scope>
    <source>
        <strain evidence="9">RhyBre1mFocal</strain>
    </source>
</reference>
<evidence type="ECO:0000313" key="9">
    <source>
        <dbReference type="EMBL" id="KAJ1692444.1"/>
    </source>
</evidence>
<dbReference type="SUPFAM" id="SSF53756">
    <property type="entry name" value="UDP-Glycosyltransferase/glycogen phosphorylase"/>
    <property type="match status" value="1"/>
</dbReference>
<evidence type="ECO:0000259" key="8">
    <source>
        <dbReference type="Pfam" id="PF08323"/>
    </source>
</evidence>
<proteinExistence type="predicted"/>
<dbReference type="AlphaFoldDB" id="A0A9Q0HND8"/>
<dbReference type="EC" id="2.4.1.21" evidence="3"/>
<sequence>MEGLCKVSALFPPFHSIPTNSSSSPHLHRLPKTFCLRIDGKDKVPSEEPSVPSTKSDLPGSDVWKLFSHAQRNIMHINKQRLVAMKEVKRLKVENESLLENLEQLETEMKRTLIELEGRNSASAPSLSLCELLLRIDSMVISGLLSKGDASELRKKFMESKVAIHDALGDIHHKADTQLLSELRKISEKITMKPLHIVHICSEMEPVASYGPLATYVTGLSSALQRQGNFVEVILPKYSNINIGMIQGLSRVEAEFESYFGGQWHNNAAWIGSYKGIGIIMIEPLQYSAFFSRERSHGYSDDFERFLYFSRASMDYIVKSGKQPDVLHIHNWETAVVGPLFWDIFVHQACLIKVAQFIKIKRRQDNCALFVNVKGLDSTRILLTCQDFGSQCLEQPNKLELCGLDPHKLHRPDRLQDNDDTNLINILKGGIVYSNKVVVMSTIHSRERIIHSLSCGLEPTLAIHKEKLMVAPYGIDAQQWDPSRDKYIPRTYSAHDMDGKTACREALIQRLSLSRRISVVVGCIFHGKSEIDVKNLKIALQNGTRQGAQFVLMDCNSVLKPLQDEFKDVKLIPRYDEPLSHLIIAACDIILCPSFDDPLLQVPLKAIKYGSAPISLSSVTDDFRNLNRQSEGHDQGSTNVSQYILSTFGEMSLSQALTEFKSDPGRWEWRMKDWMAKDFSWDAECLDTHFSAYSFVQNL</sequence>
<keyword evidence="6" id="KW-0750">Starch biosynthesis</keyword>
<dbReference type="Pfam" id="PF08323">
    <property type="entry name" value="Glyco_transf_5"/>
    <property type="match status" value="1"/>
</dbReference>
<keyword evidence="4" id="KW-0328">Glycosyltransferase</keyword>
<evidence type="ECO:0000256" key="7">
    <source>
        <dbReference type="SAM" id="Coils"/>
    </source>
</evidence>
<dbReference type="Proteomes" id="UP001151287">
    <property type="component" value="Unassembled WGS sequence"/>
</dbReference>
<dbReference type="OrthoDB" id="2018403at2759"/>
<evidence type="ECO:0000256" key="6">
    <source>
        <dbReference type="ARBA" id="ARBA00022922"/>
    </source>
</evidence>
<protein>
    <recommendedName>
        <fullName evidence="3">starch synthase</fullName>
        <ecNumber evidence="3">2.4.1.21</ecNumber>
    </recommendedName>
</protein>
<dbReference type="GO" id="GO:0019252">
    <property type="term" value="P:starch biosynthetic process"/>
    <property type="evidence" value="ECO:0007669"/>
    <property type="project" value="UniProtKB-KW"/>
</dbReference>
<keyword evidence="7" id="KW-0175">Coiled coil</keyword>
<comment type="pathway">
    <text evidence="2">Glycan biosynthesis; starch biosynthesis.</text>
</comment>
<dbReference type="Gene3D" id="3.40.50.2000">
    <property type="entry name" value="Glycogen Phosphorylase B"/>
    <property type="match status" value="2"/>
</dbReference>
<accession>A0A9Q0HND8</accession>
<gene>
    <name evidence="9" type="ORF">LUZ63_009142</name>
</gene>
<keyword evidence="5" id="KW-0808">Transferase</keyword>